<sequence>MNPVVPNCDNCGHEKCMRPVIATEKERINWLFLLLGETLGLRMLDQLKSRRIDILIQTNKDLTPGE</sequence>
<dbReference type="Pfam" id="PF23324">
    <property type="entry name" value="DUF7086"/>
    <property type="match status" value="1"/>
</dbReference>
<keyword evidence="3" id="KW-1185">Reference proteome</keyword>
<dbReference type="OMA" id="HPILPKC"/>
<accession>A0A0E0HHS4</accession>
<evidence type="ECO:0000259" key="1">
    <source>
        <dbReference type="Pfam" id="PF23324"/>
    </source>
</evidence>
<feature type="domain" description="DUF7086" evidence="1">
    <location>
        <begin position="1"/>
        <end position="48"/>
    </location>
</feature>
<dbReference type="PANTHER" id="PTHR34272">
    <property type="entry name" value="EXPRESSED PROTEIN"/>
    <property type="match status" value="1"/>
</dbReference>
<evidence type="ECO:0000313" key="3">
    <source>
        <dbReference type="Proteomes" id="UP000006591"/>
    </source>
</evidence>
<name>A0A0E0HHS4_ORYNI</name>
<proteinExistence type="predicted"/>
<dbReference type="EnsemblPlants" id="ONIVA05G25960.1">
    <property type="protein sequence ID" value="ONIVA05G25960.1"/>
    <property type="gene ID" value="ONIVA05G25960"/>
</dbReference>
<organism evidence="2">
    <name type="scientific">Oryza nivara</name>
    <name type="common">Indian wild rice</name>
    <name type="synonym">Oryza sativa f. spontanea</name>
    <dbReference type="NCBI Taxonomy" id="4536"/>
    <lineage>
        <taxon>Eukaryota</taxon>
        <taxon>Viridiplantae</taxon>
        <taxon>Streptophyta</taxon>
        <taxon>Embryophyta</taxon>
        <taxon>Tracheophyta</taxon>
        <taxon>Spermatophyta</taxon>
        <taxon>Magnoliopsida</taxon>
        <taxon>Liliopsida</taxon>
        <taxon>Poales</taxon>
        <taxon>Poaceae</taxon>
        <taxon>BOP clade</taxon>
        <taxon>Oryzoideae</taxon>
        <taxon>Oryzeae</taxon>
        <taxon>Oryzinae</taxon>
        <taxon>Oryza</taxon>
    </lineage>
</organism>
<dbReference type="InterPro" id="IPR055513">
    <property type="entry name" value="DUF7086"/>
</dbReference>
<dbReference type="PANTHER" id="PTHR34272:SF1">
    <property type="entry name" value="EXPRESSED PROTEIN"/>
    <property type="match status" value="1"/>
</dbReference>
<reference evidence="2" key="1">
    <citation type="submission" date="2015-04" db="UniProtKB">
        <authorList>
            <consortium name="EnsemblPlants"/>
        </authorList>
    </citation>
    <scope>IDENTIFICATION</scope>
    <source>
        <strain evidence="2">SL10</strain>
    </source>
</reference>
<dbReference type="Proteomes" id="UP000006591">
    <property type="component" value="Chromosome 5"/>
</dbReference>
<dbReference type="HOGENOM" id="CLU_206784_0_0_1"/>
<dbReference type="Gramene" id="ONIVA05G25960.1">
    <property type="protein sequence ID" value="ONIVA05G25960.1"/>
    <property type="gene ID" value="ONIVA05G25960"/>
</dbReference>
<dbReference type="AlphaFoldDB" id="A0A0E0HHS4"/>
<reference evidence="2" key="2">
    <citation type="submission" date="2018-04" db="EMBL/GenBank/DDBJ databases">
        <title>OnivRS2 (Oryza nivara Reference Sequence Version 2).</title>
        <authorList>
            <person name="Zhang J."/>
            <person name="Kudrna D."/>
            <person name="Lee S."/>
            <person name="Talag J."/>
            <person name="Rajasekar S."/>
            <person name="Welchert J."/>
            <person name="Hsing Y.-I."/>
            <person name="Wing R.A."/>
        </authorList>
    </citation>
    <scope>NUCLEOTIDE SEQUENCE [LARGE SCALE GENOMIC DNA]</scope>
    <source>
        <strain evidence="2">SL10</strain>
    </source>
</reference>
<protein>
    <recommendedName>
        <fullName evidence="1">DUF7086 domain-containing protein</fullName>
    </recommendedName>
</protein>
<evidence type="ECO:0000313" key="2">
    <source>
        <dbReference type="EnsemblPlants" id="ONIVA05G25960.1"/>
    </source>
</evidence>
<dbReference type="STRING" id="4536.A0A0E0HHS4"/>